<evidence type="ECO:0000256" key="1">
    <source>
        <dbReference type="SAM" id="Phobius"/>
    </source>
</evidence>
<proteinExistence type="predicted"/>
<sequence length="87" mass="9202">MSEPRIRAFCERNLRWRWALLGGVCSIGALQGVTPIRVAVVGAWLILLGIAVFSLLHRPIGAPVASFGLGVLTPAAVPTALDLLDSL</sequence>
<dbReference type="EMBL" id="JAUBOF010000013">
    <property type="protein sequence ID" value="MDM7487885.1"/>
    <property type="molecule type" value="Genomic_DNA"/>
</dbReference>
<keyword evidence="1" id="KW-0812">Transmembrane</keyword>
<gene>
    <name evidence="2" type="ORF">QT969_06275</name>
</gene>
<keyword evidence="1" id="KW-1133">Transmembrane helix</keyword>
<feature type="transmembrane region" description="Helical" evidence="1">
    <location>
        <begin position="63"/>
        <end position="81"/>
    </location>
</feature>
<name>A0ABT7RJQ9_9NOCA</name>
<organism evidence="2 3">
    <name type="scientific">Rhodococcus indonesiensis</name>
    <dbReference type="NCBI Taxonomy" id="3055869"/>
    <lineage>
        <taxon>Bacteria</taxon>
        <taxon>Bacillati</taxon>
        <taxon>Actinomycetota</taxon>
        <taxon>Actinomycetes</taxon>
        <taxon>Mycobacteriales</taxon>
        <taxon>Nocardiaceae</taxon>
        <taxon>Rhodococcus</taxon>
    </lineage>
</organism>
<reference evidence="2 3" key="1">
    <citation type="submission" date="2023-06" db="EMBL/GenBank/DDBJ databases">
        <title>Rhodococcus indonesiensis sp. nov a new member of the Rhodococcus ruber lineage isolated from a sediment of neutral hot spring.</title>
        <authorList>
            <person name="Kusuma A.B."/>
            <person name="Fenylestari G."/>
            <person name="Ammar F."/>
            <person name="Nouioui I."/>
            <person name="Goodfellow M."/>
        </authorList>
    </citation>
    <scope>NUCLEOTIDE SEQUENCE [LARGE SCALE GENOMIC DNA]</scope>
    <source>
        <strain evidence="2 3">CSLK01-03</strain>
    </source>
</reference>
<protein>
    <submittedName>
        <fullName evidence="2">Uncharacterized protein</fullName>
    </submittedName>
</protein>
<evidence type="ECO:0000313" key="2">
    <source>
        <dbReference type="EMBL" id="MDM7487885.1"/>
    </source>
</evidence>
<feature type="transmembrane region" description="Helical" evidence="1">
    <location>
        <begin position="36"/>
        <end position="56"/>
    </location>
</feature>
<dbReference type="Proteomes" id="UP001233164">
    <property type="component" value="Unassembled WGS sequence"/>
</dbReference>
<keyword evidence="3" id="KW-1185">Reference proteome</keyword>
<accession>A0ABT7RJQ9</accession>
<feature type="transmembrane region" description="Helical" evidence="1">
    <location>
        <begin position="14"/>
        <end position="30"/>
    </location>
</feature>
<dbReference type="RefSeq" id="WP_289378064.1">
    <property type="nucleotide sequence ID" value="NZ_JAUBOF010000013.1"/>
</dbReference>
<evidence type="ECO:0000313" key="3">
    <source>
        <dbReference type="Proteomes" id="UP001233164"/>
    </source>
</evidence>
<keyword evidence="1" id="KW-0472">Membrane</keyword>
<comment type="caution">
    <text evidence="2">The sequence shown here is derived from an EMBL/GenBank/DDBJ whole genome shotgun (WGS) entry which is preliminary data.</text>
</comment>